<dbReference type="Pfam" id="PF02219">
    <property type="entry name" value="MTHFR"/>
    <property type="match status" value="1"/>
</dbReference>
<dbReference type="Gene3D" id="3.20.20.330">
    <property type="entry name" value="Homocysteine-binding-like domain"/>
    <property type="match status" value="1"/>
</dbReference>
<evidence type="ECO:0000313" key="14">
    <source>
        <dbReference type="Proteomes" id="UP000246351"/>
    </source>
</evidence>
<evidence type="ECO:0000256" key="8">
    <source>
        <dbReference type="PROSITE-ProRule" id="PRU00333"/>
    </source>
</evidence>
<dbReference type="Proteomes" id="UP000600220">
    <property type="component" value="Unassembled WGS sequence"/>
</dbReference>
<dbReference type="EMBL" id="QQPC01000023">
    <property type="protein sequence ID" value="REA82647.1"/>
    <property type="molecule type" value="Genomic_DNA"/>
</dbReference>
<dbReference type="EMBL" id="AAXKXX010000003">
    <property type="protein sequence ID" value="EGQ4384237.1"/>
    <property type="molecule type" value="Genomic_DNA"/>
</dbReference>
<sequence length="613" mass="67609">MSRLLNALKNNILVADGAMGTILYSEGLDTCPEAYNLTHPDKVESIHRSYIQAGADVIQTNTYGANFEKLQQFGLEHQVKAIHQAAVAIAKRAAGPDTFILGTVGGFRSTKQGELSLSAIQYHTDIQVDTLVAEGVDGLLFETYYDDEELLNAIKQTRQKYDIPIIAQLTASNTHYLVNGKEINSALQQLVEAGADIVGLNCHHGPHHMKRTFGHIELPDNAYLSCYPNASLLDIDQQTFKYSDNAQYFGETAEQLIQEGVQLIGGCCGTTPEHIRKIKAAVQGLKPIKEKKVIPIHQKPTSEAPKPTRQNLAMRVRERPTIIVELDTPKHLDTTKFFQNVKALDDAQIDAVTLADNSLATVRVSNIAAASLIKQQFNIEPLVHITCRDRNLIGLQSHLLGLSLIGVNEILAITGDPSKVGHLPGATNVYDVNSKGLTELALRFNKGVNTDGDTLKVATQFNIAGGFDPHVSNIKAAVRKMETKIKSGMHYFITQPVFTKEKIVEIYEATKHLDVPIFIGIMPITSYKNALFLHHEVPGIKMSDDVLAQFEAVANDRQATYELSLSLCKSLIDTVHTYFNGLYLITPFERIDYSLELAAYSKSITTSHQEAIL</sequence>
<feature type="binding site" evidence="8">
    <location>
        <position position="268"/>
    </location>
    <ligand>
        <name>Zn(2+)</name>
        <dbReference type="ChEBI" id="CHEBI:29105"/>
    </ligand>
</feature>
<reference evidence="10 17" key="4">
    <citation type="submission" date="2018-11" db="EMBL/GenBank/DDBJ databases">
        <authorList>
            <consortium name="Veterinary Laboratory Investigation and Response Network"/>
        </authorList>
    </citation>
    <scope>NUCLEOTIDE SEQUENCE [LARGE SCALE GENOMIC DNA]</scope>
    <source>
        <strain evidence="10 17">SPSE-18-VL-LA-PA-Ryan-0021</strain>
    </source>
</reference>
<protein>
    <submittedName>
        <fullName evidence="13">Bifunctional homocysteine S-methyltransferase/methylenetetrahydrofolate reductase</fullName>
        <ecNumber evidence="13">1.5.1.20</ecNumber>
        <ecNumber evidence="13">2.1.1.10</ecNumber>
    </submittedName>
</protein>
<accession>A0A2A4EHR3</accession>
<evidence type="ECO:0000256" key="7">
    <source>
        <dbReference type="ARBA" id="ARBA00023002"/>
    </source>
</evidence>
<dbReference type="InterPro" id="IPR036589">
    <property type="entry name" value="HCY_dom_sf"/>
</dbReference>
<evidence type="ECO:0000256" key="1">
    <source>
        <dbReference type="ARBA" id="ARBA00001974"/>
    </source>
</evidence>
<dbReference type="Gene3D" id="3.20.20.220">
    <property type="match status" value="1"/>
</dbReference>
<dbReference type="UniPathway" id="UPA00193"/>
<dbReference type="Pfam" id="PF02574">
    <property type="entry name" value="S-methyl_trans"/>
    <property type="match status" value="1"/>
</dbReference>
<reference evidence="14 15" key="1">
    <citation type="journal article" date="2018" name="Vet. Microbiol.">
        <title>Clonal diversity and geographic distribution of methicillin-resistant Staphylococcus pseudintermedius from Australian animals: Discovery of novel sequence types.</title>
        <authorList>
            <person name="Worthing K.A."/>
            <person name="Abraham S."/>
            <person name="Coombs G.W."/>
            <person name="Pang S."/>
            <person name="Saputra S."/>
            <person name="Jordan D."/>
            <person name="Trott D.J."/>
            <person name="Norris J.M."/>
        </authorList>
    </citation>
    <scope>NUCLEOTIDE SEQUENCE [LARGE SCALE GENOMIC DNA]</scope>
    <source>
        <strain evidence="11 15">ST525 1</strain>
        <strain evidence="12 14">ST71 3</strain>
    </source>
</reference>
<dbReference type="OrthoDB" id="9803687at2"/>
<dbReference type="EMBL" id="QEIV01000061">
    <property type="protein sequence ID" value="PWZ99760.1"/>
    <property type="molecule type" value="Genomic_DNA"/>
</dbReference>
<dbReference type="GO" id="GO:0035999">
    <property type="term" value="P:tetrahydrofolate interconversion"/>
    <property type="evidence" value="ECO:0007669"/>
    <property type="project" value="UniProtKB-UniPathway"/>
</dbReference>
<keyword evidence="8" id="KW-0479">Metal-binding</keyword>
<reference evidence="13" key="2">
    <citation type="journal article" date="2018" name="Vet. Microbiol.">
        <title>Methicillin-resistant staphylococci amongst veterinary personnel, personnel-owned pets, patients and the hospital environment of two small animal veterinary hospitals.</title>
        <authorList>
            <person name="Worthing K.A."/>
            <person name="Brown J."/>
            <person name="Gerber L."/>
            <person name="Abraham S."/>
            <person name="Trott D."/>
            <person name="Norris J.M."/>
        </authorList>
    </citation>
    <scope>NUCLEOTIDE SEQUENCE</scope>
    <source>
        <strain evidence="13">ST496-2</strain>
    </source>
</reference>
<dbReference type="GO" id="GO:0006555">
    <property type="term" value="P:methionine metabolic process"/>
    <property type="evidence" value="ECO:0007669"/>
    <property type="project" value="InterPro"/>
</dbReference>
<keyword evidence="3 8" id="KW-0489">Methyltransferase</keyword>
<dbReference type="STRING" id="937773.SPSINT_0021"/>
<keyword evidence="7 13" id="KW-0560">Oxidoreductase</keyword>
<dbReference type="InterPro" id="IPR029041">
    <property type="entry name" value="FAD-linked_oxidoreductase-like"/>
</dbReference>
<dbReference type="SUPFAM" id="SSF82282">
    <property type="entry name" value="Homocysteine S-methyltransferase"/>
    <property type="match status" value="1"/>
</dbReference>
<comment type="cofactor">
    <cofactor evidence="8">
        <name>Zn(2+)</name>
        <dbReference type="ChEBI" id="CHEBI:29105"/>
    </cofactor>
</comment>
<evidence type="ECO:0000313" key="12">
    <source>
        <dbReference type="EMBL" id="PWZ99760.1"/>
    </source>
</evidence>
<feature type="binding site" evidence="8">
    <location>
        <position position="202"/>
    </location>
    <ligand>
        <name>Zn(2+)</name>
        <dbReference type="ChEBI" id="CHEBI:29105"/>
    </ligand>
</feature>
<comment type="caution">
    <text evidence="13">The sequence shown here is derived from an EMBL/GenBank/DDBJ whole genome shotgun (WGS) entry which is preliminary data.</text>
</comment>
<gene>
    <name evidence="11" type="ORF">DD902_06735</name>
    <name evidence="12" type="ORF">DD924_00925</name>
    <name evidence="13" type="ORF">DV961_04300</name>
    <name evidence="10" type="ORF">EGV54_03895</name>
</gene>
<evidence type="ECO:0000313" key="10">
    <source>
        <dbReference type="EMBL" id="EGQ4384237.1"/>
    </source>
</evidence>
<keyword evidence="4" id="KW-0285">Flavoprotein</keyword>
<dbReference type="GO" id="GO:0032259">
    <property type="term" value="P:methylation"/>
    <property type="evidence" value="ECO:0007669"/>
    <property type="project" value="UniProtKB-KW"/>
</dbReference>
<keyword evidence="5 8" id="KW-0808">Transferase</keyword>
<keyword evidence="17" id="KW-1185">Reference proteome</keyword>
<dbReference type="RefSeq" id="WP_014614936.1">
    <property type="nucleotide sequence ID" value="NZ_AP019372.1"/>
</dbReference>
<dbReference type="PROSITE" id="PS50970">
    <property type="entry name" value="HCY"/>
    <property type="match status" value="1"/>
</dbReference>
<dbReference type="Proteomes" id="UP000246800">
    <property type="component" value="Unassembled WGS sequence"/>
</dbReference>
<dbReference type="Proteomes" id="UP000256409">
    <property type="component" value="Unassembled WGS sequence"/>
</dbReference>
<comment type="cofactor">
    <cofactor evidence="1">
        <name>FAD</name>
        <dbReference type="ChEBI" id="CHEBI:57692"/>
    </cofactor>
</comment>
<feature type="domain" description="Hcy-binding" evidence="9">
    <location>
        <begin position="1"/>
        <end position="282"/>
    </location>
</feature>
<dbReference type="PANTHER" id="PTHR11103:SF18">
    <property type="entry name" value="SLR1189 PROTEIN"/>
    <property type="match status" value="1"/>
</dbReference>
<dbReference type="CDD" id="cd00537">
    <property type="entry name" value="MTHFR"/>
    <property type="match status" value="1"/>
</dbReference>
<evidence type="ECO:0000256" key="4">
    <source>
        <dbReference type="ARBA" id="ARBA00022630"/>
    </source>
</evidence>
<dbReference type="InterPro" id="IPR003726">
    <property type="entry name" value="HCY_dom"/>
</dbReference>
<feature type="binding site" evidence="8">
    <location>
        <position position="267"/>
    </location>
    <ligand>
        <name>Zn(2+)</name>
        <dbReference type="ChEBI" id="CHEBI:29105"/>
    </ligand>
</feature>
<evidence type="ECO:0000259" key="9">
    <source>
        <dbReference type="PROSITE" id="PS50970"/>
    </source>
</evidence>
<proteinExistence type="predicted"/>
<dbReference type="GO" id="GO:0008168">
    <property type="term" value="F:methyltransferase activity"/>
    <property type="evidence" value="ECO:0007669"/>
    <property type="project" value="UniProtKB-UniRule"/>
</dbReference>
<reference evidence="16" key="3">
    <citation type="journal article" date="2018" name="Vet. Microbiol.">
        <title>Molecular epidemiology of methicillin-resistant staphylococci amongst veterinary personnel, personnel-owned pets, patients and the hospital environment of two companion animal veterinary hospitals.</title>
        <authorList>
            <person name="Worthing K.A."/>
            <person name="Brown J."/>
            <person name="Gerber L."/>
            <person name="Abraham S."/>
            <person name="Trott D."/>
            <person name="Norris J.M."/>
        </authorList>
    </citation>
    <scope>NUCLEOTIDE SEQUENCE [LARGE SCALE GENOMIC DNA]</scope>
    <source>
        <strain evidence="16">ST496-2</strain>
    </source>
</reference>
<dbReference type="FunFam" id="3.20.20.220:FF:000007">
    <property type="entry name" value="Bifunctional homocysteine S-methyltransferase/methylenetetrahydrofolate reductase"/>
    <property type="match status" value="1"/>
</dbReference>
<evidence type="ECO:0000256" key="2">
    <source>
        <dbReference type="ARBA" id="ARBA00004777"/>
    </source>
</evidence>
<evidence type="ECO:0000256" key="5">
    <source>
        <dbReference type="ARBA" id="ARBA00022679"/>
    </source>
</evidence>
<keyword evidence="8" id="KW-0862">Zinc</keyword>
<dbReference type="PANTHER" id="PTHR11103">
    <property type="entry name" value="SLR1189 PROTEIN"/>
    <property type="match status" value="1"/>
</dbReference>
<evidence type="ECO:0000256" key="3">
    <source>
        <dbReference type="ARBA" id="ARBA00022603"/>
    </source>
</evidence>
<keyword evidence="6" id="KW-0274">FAD</keyword>
<evidence type="ECO:0000313" key="16">
    <source>
        <dbReference type="Proteomes" id="UP000256409"/>
    </source>
</evidence>
<evidence type="ECO:0000313" key="13">
    <source>
        <dbReference type="EMBL" id="REA82647.1"/>
    </source>
</evidence>
<dbReference type="Proteomes" id="UP000246351">
    <property type="component" value="Unassembled WGS sequence"/>
</dbReference>
<dbReference type="GO" id="GO:0004489">
    <property type="term" value="F:methylenetetrahydrofolate reductase [NAD(P)H] activity"/>
    <property type="evidence" value="ECO:0007669"/>
    <property type="project" value="UniProtKB-EC"/>
</dbReference>
<dbReference type="SUPFAM" id="SSF51730">
    <property type="entry name" value="FAD-linked oxidoreductase"/>
    <property type="match status" value="1"/>
</dbReference>
<organism evidence="13 16">
    <name type="scientific">Staphylococcus pseudintermedius</name>
    <dbReference type="NCBI Taxonomy" id="283734"/>
    <lineage>
        <taxon>Bacteria</taxon>
        <taxon>Bacillati</taxon>
        <taxon>Bacillota</taxon>
        <taxon>Bacilli</taxon>
        <taxon>Bacillales</taxon>
        <taxon>Staphylococcaceae</taxon>
        <taxon>Staphylococcus</taxon>
        <taxon>Staphylococcus intermedius group</taxon>
    </lineage>
</organism>
<dbReference type="InterPro" id="IPR003171">
    <property type="entry name" value="Mehydrof_redctse-like"/>
</dbReference>
<dbReference type="AlphaFoldDB" id="A0A2A4EHR3"/>
<evidence type="ECO:0000313" key="11">
    <source>
        <dbReference type="EMBL" id="PWZ74969.1"/>
    </source>
</evidence>
<evidence type="ECO:0000256" key="6">
    <source>
        <dbReference type="ARBA" id="ARBA00022827"/>
    </source>
</evidence>
<name>A0A2A4EHR3_STAPS</name>
<dbReference type="EC" id="2.1.1.10" evidence="13"/>
<dbReference type="EMBL" id="QEIT01000031">
    <property type="protein sequence ID" value="PWZ74969.1"/>
    <property type="molecule type" value="Genomic_DNA"/>
</dbReference>
<comment type="pathway">
    <text evidence="2">One-carbon metabolism; tetrahydrofolate interconversion.</text>
</comment>
<dbReference type="NCBIfam" id="NF006396">
    <property type="entry name" value="PRK08645.1"/>
    <property type="match status" value="1"/>
</dbReference>
<dbReference type="GO" id="GO:0046872">
    <property type="term" value="F:metal ion binding"/>
    <property type="evidence" value="ECO:0007669"/>
    <property type="project" value="UniProtKB-KW"/>
</dbReference>
<dbReference type="GeneID" id="93824122"/>
<evidence type="ECO:0000313" key="17">
    <source>
        <dbReference type="Proteomes" id="UP000600220"/>
    </source>
</evidence>
<dbReference type="EC" id="1.5.1.20" evidence="13"/>
<evidence type="ECO:0000313" key="15">
    <source>
        <dbReference type="Proteomes" id="UP000246800"/>
    </source>
</evidence>
<dbReference type="CDD" id="cd00945">
    <property type="entry name" value="Aldolase_Class_I"/>
    <property type="match status" value="1"/>
</dbReference>